<gene>
    <name evidence="24" type="ORF">Baya_2939</name>
</gene>
<dbReference type="InterPro" id="IPR000195">
    <property type="entry name" value="Rab-GAP-TBC_dom"/>
</dbReference>
<feature type="binding site" evidence="18">
    <location>
        <position position="951"/>
    </location>
    <ligand>
        <name>L-tryptophan</name>
        <dbReference type="ChEBI" id="CHEBI:57912"/>
    </ligand>
</feature>
<dbReference type="Pfam" id="PF12068">
    <property type="entry name" value="PH_RBD"/>
    <property type="match status" value="1"/>
</dbReference>
<evidence type="ECO:0000256" key="6">
    <source>
        <dbReference type="ARBA" id="ARBA00022468"/>
    </source>
</evidence>
<dbReference type="OrthoDB" id="983542at2759"/>
<dbReference type="GO" id="GO:0004510">
    <property type="term" value="F:tryptophan 5-monooxygenase activity"/>
    <property type="evidence" value="ECO:0007669"/>
    <property type="project" value="UniProtKB-EC"/>
</dbReference>
<dbReference type="InterPro" id="IPR035969">
    <property type="entry name" value="Rab-GAP_TBC_sf"/>
</dbReference>
<keyword evidence="10" id="KW-0560">Oxidoreductase</keyword>
<dbReference type="GO" id="GO:0005506">
    <property type="term" value="F:iron ion binding"/>
    <property type="evidence" value="ECO:0007669"/>
    <property type="project" value="InterPro"/>
</dbReference>
<feature type="binding site" evidence="19">
    <location>
        <position position="1033"/>
    </location>
    <ligand>
        <name>Fe cation</name>
        <dbReference type="ChEBI" id="CHEBI:24875"/>
    </ligand>
</feature>
<dbReference type="EC" id="1.14.16.4" evidence="5"/>
<evidence type="ECO:0000256" key="11">
    <source>
        <dbReference type="ARBA" id="ARBA00023004"/>
    </source>
</evidence>
<feature type="compositionally biased region" description="Polar residues" evidence="20">
    <location>
        <begin position="638"/>
        <end position="650"/>
    </location>
</feature>
<dbReference type="PANTHER" id="PTHR11473">
    <property type="entry name" value="AROMATIC AMINO ACID HYDROXYLASE"/>
    <property type="match status" value="1"/>
</dbReference>
<dbReference type="Gene3D" id="1.10.8.270">
    <property type="entry name" value="putative rabgap domain of human tbc1 domain family member 14 like domains"/>
    <property type="match status" value="1"/>
</dbReference>
<dbReference type="PROSITE" id="PS00367">
    <property type="entry name" value="BH4_AAA_HYDROXYL_1"/>
    <property type="match status" value="1"/>
</dbReference>
<evidence type="ECO:0000259" key="22">
    <source>
        <dbReference type="PROSITE" id="PS51410"/>
    </source>
</evidence>
<comment type="catalytic activity">
    <reaction evidence="16">
        <text>(6R)-L-erythro-5,6,7,8-tetrahydrobiopterin + L-tryptophan + O2 = 5-hydroxy-L-tryptophan + (4aS,6R)-4a-hydroxy-L-erythro-5,6,7,8-tetrahydrobiopterin</text>
        <dbReference type="Rhea" id="RHEA:16709"/>
        <dbReference type="ChEBI" id="CHEBI:15379"/>
        <dbReference type="ChEBI" id="CHEBI:15642"/>
        <dbReference type="ChEBI" id="CHEBI:57912"/>
        <dbReference type="ChEBI" id="CHEBI:58266"/>
        <dbReference type="ChEBI" id="CHEBI:59560"/>
        <dbReference type="EC" id="1.14.16.4"/>
    </reaction>
</comment>
<dbReference type="InterPro" id="IPR021935">
    <property type="entry name" value="SGSM1/2_RBD"/>
</dbReference>
<evidence type="ECO:0000256" key="14">
    <source>
        <dbReference type="ARBA" id="ARBA00040889"/>
    </source>
</evidence>
<reference evidence="24 25" key="1">
    <citation type="journal article" date="2019" name="Genome Biol. Evol.">
        <title>Whole-Genome Sequencing of the Giant Devil Catfish, Bagarius yarrelli.</title>
        <authorList>
            <person name="Jiang W."/>
            <person name="Lv Y."/>
            <person name="Cheng L."/>
            <person name="Yang K."/>
            <person name="Chao B."/>
            <person name="Wang X."/>
            <person name="Li Y."/>
            <person name="Pan X."/>
            <person name="You X."/>
            <person name="Zhang Y."/>
            <person name="Yang J."/>
            <person name="Li J."/>
            <person name="Zhang X."/>
            <person name="Liu S."/>
            <person name="Sun C."/>
            <person name="Yang J."/>
            <person name="Shi Q."/>
        </authorList>
    </citation>
    <scope>NUCLEOTIDE SEQUENCE [LARGE SCALE GENOMIC DNA]</scope>
    <source>
        <strain evidence="24">JWS20170419001</strain>
        <tissue evidence="24">Muscle</tissue>
    </source>
</reference>
<feature type="domain" description="Biopterin-dependent aromatic amino acid hydroxylase family profile" evidence="22">
    <location>
        <begin position="809"/>
        <end position="1155"/>
    </location>
</feature>
<dbReference type="UniPathway" id="UPA00846">
    <property type="reaction ID" value="UER00799"/>
</dbReference>
<dbReference type="InterPro" id="IPR041904">
    <property type="entry name" value="TrpOH_cat"/>
</dbReference>
<keyword evidence="8" id="KW-0597">Phosphoprotein</keyword>
<dbReference type="GO" id="GO:0009072">
    <property type="term" value="P:aromatic amino acid metabolic process"/>
    <property type="evidence" value="ECO:0007669"/>
    <property type="project" value="InterPro"/>
</dbReference>
<feature type="binding site" evidence="18">
    <location>
        <position position="1082"/>
    </location>
    <ligand>
        <name>L-tryptophan</name>
        <dbReference type="ChEBI" id="CHEBI:57912"/>
    </ligand>
</feature>
<dbReference type="InterPro" id="IPR045865">
    <property type="entry name" value="ACT-like_dom_sf"/>
</dbReference>
<keyword evidence="7" id="KW-0963">Cytoplasm</keyword>
<keyword evidence="12" id="KW-0503">Monooxygenase</keyword>
<feature type="binding site" evidence="19">
    <location>
        <position position="988"/>
    </location>
    <ligand>
        <name>Fe cation</name>
        <dbReference type="ChEBI" id="CHEBI:24875"/>
    </ligand>
</feature>
<comment type="subunit">
    <text evidence="17">Interacts with DNAJC12.</text>
</comment>
<dbReference type="Pfam" id="PF00566">
    <property type="entry name" value="RabGAP-TBC"/>
    <property type="match status" value="1"/>
</dbReference>
<dbReference type="GO" id="GO:0005096">
    <property type="term" value="F:GTPase activator activity"/>
    <property type="evidence" value="ECO:0007669"/>
    <property type="project" value="UniProtKB-KW"/>
</dbReference>
<evidence type="ECO:0000256" key="7">
    <source>
        <dbReference type="ARBA" id="ARBA00022490"/>
    </source>
</evidence>
<evidence type="ECO:0000256" key="3">
    <source>
        <dbReference type="ARBA" id="ARBA00004783"/>
    </source>
</evidence>
<sequence length="1160" mass="134663">MMVIFEHEGVFIHSNTEETEDQDSLISGFLRIIDKDSSSVVEWTQRPHLPLDQQLSYENEWDMVNTVPFKRKAQTNEEGGSNHFNERNKWAFSFNVSELRTVTVKHEGWSYLIFCLRDDTKLPAIHFHQGGSQGFLDDLRKLVHLSESPDDSSILVVGTFNKALSQSFENLLDDSNYGLVQKFKKDPYTTTLGSFSKVAHYISDAFRTSESEWQQRPDEEVAEILGELIPGLEINQQEEPGFEVITRVDLGTRPEVQRREPLMMEHWAKHQDSEGRVSNVPHLKQLIFKGGLCHALRKEAWKFLLGYYPWDSTHEERKNLQKRKTDEYFRMKLQWKSVSEEQEKRNSRLRDYKSLIEKDVNRTDRNNKFYEGMDNPGLVLLHDILMTYCMYDFDLGYVQGMSDLLSPILFVMENEVDAFWCFVSFMDQMHENFEEQMQGMKTQLIHLSTLLRLLDLAFWNYLEAQDSGYLYFCFRWLLIRFKRELYFQDVLRLWEVMWTGLPCQNFHLLVCCAILDSEKRKIMDRHYGFNEILKDLPHSVTEILGLTTITVSSTLETSEYSVLESPQTSPTSTHRQNQAYSNGHGLLQERSHNTWLKKVECRVEQHTQIFMASQVQNKKGSEAVPVHSEMQGKAKPQETMSTPSDPQNQKKSPEIPKSPIGLLRKRGKEAIPKMQPSMMMFSSKYWARRGLSLDSAMLDQQHLGNNMLRRTSFSRIDEKPDKEDTGSAYDSSKTAVIFSLKNEVGCLVKALRLFQEKNVNLAHIESRKSKRVPTEVEIYAECSCTKKEFNELVQHLKDHVNIISYNTPQNVWSVEADVEGVPWFPQKISELDQCSHRVLMYGSELDADHPGFKDNVYRQRRKYFVEVAMNYKFGQPIPRIEYTQEEVKTWGVVFRELTKLYPTHACREYMKNLPLLTKHCGYRENNIPQLEDVSRFLRERSGFTVRPVAGYLSPRDFLAGLAYRVFNCTQYVRHSTDPLYTPEPDTCHELLGHVPLLADPKFAQFSQEIGLASLGASDEDVQKLATCYFFTIEFGLCKQDGQLRAYGAGLLSSIGELRHALSDKALVKQFDPKTTCHQECLITTFQDVYFVSESFEEAKEKMREFAKTIKRPFSVYYNPYTQSIDLLKDTRSIENVVQDLRSDLTTVCDALGKMNKYLGI</sequence>
<dbReference type="InterPro" id="IPR036951">
    <property type="entry name" value="ArAA_hydroxylase_sf"/>
</dbReference>
<dbReference type="InterPro" id="IPR005963">
    <property type="entry name" value="Trp_5_mOase"/>
</dbReference>
<dbReference type="GO" id="GO:0042427">
    <property type="term" value="P:serotonin biosynthetic process"/>
    <property type="evidence" value="ECO:0007669"/>
    <property type="project" value="UniProtKB-UniPathway"/>
</dbReference>
<feature type="binding site" evidence="18">
    <location>
        <position position="981"/>
    </location>
    <ligand>
        <name>L-tryptophan</name>
        <dbReference type="ChEBI" id="CHEBI:57912"/>
    </ligand>
</feature>
<evidence type="ECO:0000313" key="24">
    <source>
        <dbReference type="EMBL" id="TSK38523.1"/>
    </source>
</evidence>
<evidence type="ECO:0000256" key="19">
    <source>
        <dbReference type="PIRSR" id="PIRSR601273-2"/>
    </source>
</evidence>
<keyword evidence="6" id="KW-0343">GTPase activation</keyword>
<keyword evidence="13" id="KW-0724">Serotonin biosynthesis</keyword>
<feature type="domain" description="ACT" evidence="23">
    <location>
        <begin position="735"/>
        <end position="810"/>
    </location>
</feature>
<dbReference type="PROSITE" id="PS51410">
    <property type="entry name" value="BH4_AAA_HYDROXYL_2"/>
    <property type="match status" value="1"/>
</dbReference>
<feature type="region of interest" description="Disordered" evidence="20">
    <location>
        <begin position="616"/>
        <end position="660"/>
    </location>
</feature>
<keyword evidence="25" id="KW-1185">Reference proteome</keyword>
<dbReference type="FunFam" id="1.10.800.10:FF:000001">
    <property type="entry name" value="tryptophan 5-hydroxylase 1"/>
    <property type="match status" value="1"/>
</dbReference>
<comment type="pathway">
    <text evidence="3">Aromatic compound metabolism; serotonin biosynthesis; serotonin from L-tryptophan: step 1/2.</text>
</comment>
<evidence type="ECO:0000259" key="23">
    <source>
        <dbReference type="PROSITE" id="PS51671"/>
    </source>
</evidence>
<evidence type="ECO:0000256" key="4">
    <source>
        <dbReference type="ARBA" id="ARBA00009712"/>
    </source>
</evidence>
<dbReference type="Gene3D" id="1.10.472.80">
    <property type="entry name" value="Ypt/Rab-GAP domain of gyp1p, domain 3"/>
    <property type="match status" value="1"/>
</dbReference>
<evidence type="ECO:0000256" key="12">
    <source>
        <dbReference type="ARBA" id="ARBA00023033"/>
    </source>
</evidence>
<dbReference type="SUPFAM" id="SSF56534">
    <property type="entry name" value="Aromatic aminoacid monoxygenases, catalytic and oligomerization domains"/>
    <property type="match status" value="1"/>
</dbReference>
<dbReference type="EMBL" id="VCAZ01000011">
    <property type="protein sequence ID" value="TSK38523.1"/>
    <property type="molecule type" value="Genomic_DNA"/>
</dbReference>
<dbReference type="PRINTS" id="PR00372">
    <property type="entry name" value="FYWHYDRXLASE"/>
</dbReference>
<evidence type="ECO:0000256" key="13">
    <source>
        <dbReference type="ARBA" id="ARBA00023094"/>
    </source>
</evidence>
<comment type="similarity">
    <text evidence="4">Belongs to the biopterin-dependent aromatic amino acid hydroxylase family.</text>
</comment>
<comment type="cofactor">
    <cofactor evidence="1 19">
        <name>Fe(2+)</name>
        <dbReference type="ChEBI" id="CHEBI:29033"/>
    </cofactor>
</comment>
<evidence type="ECO:0000259" key="21">
    <source>
        <dbReference type="PROSITE" id="PS50086"/>
    </source>
</evidence>
<comment type="subcellular location">
    <subcellularLocation>
        <location evidence="2">Cytoplasm</location>
    </subcellularLocation>
</comment>
<dbReference type="GO" id="GO:0043005">
    <property type="term" value="C:neuron projection"/>
    <property type="evidence" value="ECO:0007669"/>
    <property type="project" value="TreeGrafter"/>
</dbReference>
<dbReference type="NCBIfam" id="TIGR01270">
    <property type="entry name" value="Trp_5_monoox"/>
    <property type="match status" value="1"/>
</dbReference>
<proteinExistence type="inferred from homology"/>
<dbReference type="InterPro" id="IPR018301">
    <property type="entry name" value="ArAA_hydroxylase_Fe/CU_BS"/>
</dbReference>
<dbReference type="InterPro" id="IPR019774">
    <property type="entry name" value="Aromatic-AA_hydroxylase_C"/>
</dbReference>
<dbReference type="FunFam" id="1.10.8.270:FF:000005">
    <property type="entry name" value="TBC1 domain family member 15"/>
    <property type="match status" value="1"/>
</dbReference>
<dbReference type="GO" id="GO:0005737">
    <property type="term" value="C:cytoplasm"/>
    <property type="evidence" value="ECO:0007669"/>
    <property type="project" value="UniProtKB-SubCell"/>
</dbReference>
<organism evidence="24 25">
    <name type="scientific">Bagarius yarrelli</name>
    <name type="common">Goonch</name>
    <name type="synonym">Bagrus yarrelli</name>
    <dbReference type="NCBI Taxonomy" id="175774"/>
    <lineage>
        <taxon>Eukaryota</taxon>
        <taxon>Metazoa</taxon>
        <taxon>Chordata</taxon>
        <taxon>Craniata</taxon>
        <taxon>Vertebrata</taxon>
        <taxon>Euteleostomi</taxon>
        <taxon>Actinopterygii</taxon>
        <taxon>Neopterygii</taxon>
        <taxon>Teleostei</taxon>
        <taxon>Ostariophysi</taxon>
        <taxon>Siluriformes</taxon>
        <taxon>Sisoridae</taxon>
        <taxon>Sisorinae</taxon>
        <taxon>Bagarius</taxon>
    </lineage>
</organism>
<dbReference type="SUPFAM" id="SSF55021">
    <property type="entry name" value="ACT-like"/>
    <property type="match status" value="1"/>
</dbReference>
<keyword evidence="9 19" id="KW-0479">Metal-binding</keyword>
<dbReference type="InterPro" id="IPR036329">
    <property type="entry name" value="Aro-AA_hydroxylase_C_sf"/>
</dbReference>
<dbReference type="InterPro" id="IPR001273">
    <property type="entry name" value="ArAA_hydroxylase"/>
</dbReference>
<evidence type="ECO:0000256" key="20">
    <source>
        <dbReference type="SAM" id="MobiDB-lite"/>
    </source>
</evidence>
<feature type="binding site" evidence="18">
    <location>
        <position position="973"/>
    </location>
    <ligand>
        <name>L-tryptophan</name>
        <dbReference type="ChEBI" id="CHEBI:57912"/>
    </ligand>
</feature>
<feature type="binding site" evidence="18">
    <location>
        <position position="1052"/>
    </location>
    <ligand>
        <name>L-tryptophan</name>
        <dbReference type="ChEBI" id="CHEBI:57912"/>
    </ligand>
</feature>
<name>A0A556TR12_BAGYA</name>
<dbReference type="InterPro" id="IPR002912">
    <property type="entry name" value="ACT_dom"/>
</dbReference>
<evidence type="ECO:0000256" key="16">
    <source>
        <dbReference type="ARBA" id="ARBA00048860"/>
    </source>
</evidence>
<dbReference type="Gene3D" id="1.10.800.10">
    <property type="entry name" value="Aromatic amino acid hydroxylase"/>
    <property type="match status" value="1"/>
</dbReference>
<evidence type="ECO:0000256" key="2">
    <source>
        <dbReference type="ARBA" id="ARBA00004496"/>
    </source>
</evidence>
<comment type="caution">
    <text evidence="24">The sequence shown here is derived from an EMBL/GenBank/DDBJ whole genome shotgun (WGS) entry which is preliminary data.</text>
</comment>
<dbReference type="Proteomes" id="UP000319801">
    <property type="component" value="Unassembled WGS sequence"/>
</dbReference>
<dbReference type="AlphaFoldDB" id="A0A556TR12"/>
<evidence type="ECO:0000256" key="1">
    <source>
        <dbReference type="ARBA" id="ARBA00001954"/>
    </source>
</evidence>
<dbReference type="SMART" id="SM00164">
    <property type="entry name" value="TBC"/>
    <property type="match status" value="1"/>
</dbReference>
<dbReference type="SUPFAM" id="SSF47923">
    <property type="entry name" value="Ypt/Rab-GAP domain of gyp1p"/>
    <property type="match status" value="2"/>
</dbReference>
<evidence type="ECO:0000256" key="5">
    <source>
        <dbReference type="ARBA" id="ARBA00012002"/>
    </source>
</evidence>
<dbReference type="PANTHER" id="PTHR11473:SF16">
    <property type="entry name" value="TRYPTOPHAN 5-HYDROXYLASE 2"/>
    <property type="match status" value="1"/>
</dbReference>
<feature type="binding site" evidence="19">
    <location>
        <position position="993"/>
    </location>
    <ligand>
        <name>Fe cation</name>
        <dbReference type="ChEBI" id="CHEBI:24875"/>
    </ligand>
</feature>
<dbReference type="PROSITE" id="PS51671">
    <property type="entry name" value="ACT"/>
    <property type="match status" value="1"/>
</dbReference>
<protein>
    <recommendedName>
        <fullName evidence="14">Tryptophan 5-hydroxylase 2</fullName>
        <ecNumber evidence="5">1.14.16.4</ecNumber>
    </recommendedName>
    <alternativeName>
        <fullName evidence="15">Tryptophan 5-monooxygenase 2</fullName>
    </alternativeName>
</protein>
<evidence type="ECO:0000313" key="25">
    <source>
        <dbReference type="Proteomes" id="UP000319801"/>
    </source>
</evidence>
<evidence type="ECO:0000256" key="8">
    <source>
        <dbReference type="ARBA" id="ARBA00022553"/>
    </source>
</evidence>
<accession>A0A556TR12</accession>
<evidence type="ECO:0000256" key="17">
    <source>
        <dbReference type="ARBA" id="ARBA00062416"/>
    </source>
</evidence>
<evidence type="ECO:0000256" key="15">
    <source>
        <dbReference type="ARBA" id="ARBA00042662"/>
    </source>
</evidence>
<evidence type="ECO:0000256" key="18">
    <source>
        <dbReference type="PIRSR" id="PIRSR601273-1"/>
    </source>
</evidence>
<evidence type="ECO:0000256" key="10">
    <source>
        <dbReference type="ARBA" id="ARBA00023002"/>
    </source>
</evidence>
<feature type="domain" description="Rab-GAP TBC" evidence="21">
    <location>
        <begin position="291"/>
        <end position="501"/>
    </location>
</feature>
<dbReference type="PROSITE" id="PS50086">
    <property type="entry name" value="TBC_RABGAP"/>
    <property type="match status" value="1"/>
</dbReference>
<dbReference type="CDD" id="cd03346">
    <property type="entry name" value="eu_TrpOH"/>
    <property type="match status" value="1"/>
</dbReference>
<dbReference type="Pfam" id="PF00351">
    <property type="entry name" value="Biopterin_H"/>
    <property type="match status" value="1"/>
</dbReference>
<keyword evidence="11 19" id="KW-0408">Iron</keyword>
<evidence type="ECO:0000256" key="9">
    <source>
        <dbReference type="ARBA" id="ARBA00022723"/>
    </source>
</evidence>